<proteinExistence type="predicted"/>
<reference evidence="2" key="1">
    <citation type="journal article" date="2021" name="Proc. Natl. Acad. Sci. U.S.A.">
        <title>A Catalog of Tens of Thousands of Viruses from Human Metagenomes Reveals Hidden Associations with Chronic Diseases.</title>
        <authorList>
            <person name="Tisza M.J."/>
            <person name="Buck C.B."/>
        </authorList>
    </citation>
    <scope>NUCLEOTIDE SEQUENCE</scope>
    <source>
        <strain evidence="2">CtfeV1</strain>
    </source>
</reference>
<evidence type="ECO:0000313" key="2">
    <source>
        <dbReference type="EMBL" id="DAD84768.1"/>
    </source>
</evidence>
<dbReference type="Pfam" id="PF14730">
    <property type="entry name" value="DUF4468"/>
    <property type="match status" value="1"/>
</dbReference>
<sequence length="229" mass="25363">MRKILFLLFAFITVSASVNAQILRSDELEKYAKEKYGEKWVDAATNLGSQLTLDKNNAITYVQVIPAEGKTKEQLYVLLNYWFTATFNDANSVIKLNDKELGTIIAQGYVADIAQHAGGTSAYNVSIKPVIKCDIKDGKVRVTYSVPFYDVVRLIGGGWMGALAGSNTPPTRSDEKWTLDSCFPFAKKDAHKKTSCKALVMAHAYSNVVMDKIEECIKNGLSGNESEDW</sequence>
<evidence type="ECO:0000259" key="1">
    <source>
        <dbReference type="Pfam" id="PF14730"/>
    </source>
</evidence>
<protein>
    <recommendedName>
        <fullName evidence="1">DUF4468 domain-containing protein</fullName>
    </recommendedName>
</protein>
<organism evidence="2">
    <name type="scientific">Siphoviridae sp. ctfeV1</name>
    <dbReference type="NCBI Taxonomy" id="2826417"/>
    <lineage>
        <taxon>Viruses</taxon>
        <taxon>Duplodnaviria</taxon>
        <taxon>Heunggongvirae</taxon>
        <taxon>Uroviricota</taxon>
        <taxon>Caudoviricetes</taxon>
    </lineage>
</organism>
<dbReference type="EMBL" id="BK014966">
    <property type="protein sequence ID" value="DAD84768.1"/>
    <property type="molecule type" value="Genomic_DNA"/>
</dbReference>
<feature type="domain" description="DUF4468" evidence="1">
    <location>
        <begin position="61"/>
        <end position="144"/>
    </location>
</feature>
<name>A0A8S5MRJ6_9CAUD</name>
<dbReference type="Gene3D" id="3.30.530.80">
    <property type="match status" value="1"/>
</dbReference>
<dbReference type="InterPro" id="IPR027823">
    <property type="entry name" value="DUF4468"/>
</dbReference>
<accession>A0A8S5MRJ6</accession>
<dbReference type="CDD" id="cd12190">
    <property type="entry name" value="Bacova_04320_like"/>
    <property type="match status" value="1"/>
</dbReference>